<dbReference type="RefSeq" id="XP_058334744.1">
    <property type="nucleotide sequence ID" value="XM_058471603.1"/>
</dbReference>
<evidence type="ECO:0000313" key="2">
    <source>
        <dbReference type="Proteomes" id="UP001150941"/>
    </source>
</evidence>
<reference evidence="1" key="2">
    <citation type="journal article" date="2023" name="IMA Fungus">
        <title>Comparative genomic study of the Penicillium genus elucidates a diverse pangenome and 15 lateral gene transfer events.</title>
        <authorList>
            <person name="Petersen C."/>
            <person name="Sorensen T."/>
            <person name="Nielsen M.R."/>
            <person name="Sondergaard T.E."/>
            <person name="Sorensen J.L."/>
            <person name="Fitzpatrick D.A."/>
            <person name="Frisvad J.C."/>
            <person name="Nielsen K.L."/>
        </authorList>
    </citation>
    <scope>NUCLEOTIDE SEQUENCE</scope>
    <source>
        <strain evidence="1">IBT 19713</strain>
    </source>
</reference>
<evidence type="ECO:0000313" key="1">
    <source>
        <dbReference type="EMBL" id="KAJ5247323.1"/>
    </source>
</evidence>
<dbReference type="AlphaFoldDB" id="A0A9W9PI98"/>
<reference evidence="1" key="1">
    <citation type="submission" date="2022-11" db="EMBL/GenBank/DDBJ databases">
        <authorList>
            <person name="Petersen C."/>
        </authorList>
    </citation>
    <scope>NUCLEOTIDE SEQUENCE</scope>
    <source>
        <strain evidence="1">IBT 19713</strain>
    </source>
</reference>
<dbReference type="GeneID" id="83198906"/>
<comment type="caution">
    <text evidence="1">The sequence shown here is derived from an EMBL/GenBank/DDBJ whole genome shotgun (WGS) entry which is preliminary data.</text>
</comment>
<sequence length="142" mass="16030">MRRCTGLPAGLKNPHYVATPSGKAHLKSNAYCQPQSIGPERLVQNYCLHNCFGSFPKTMTGTFFPCFLAGIRTSVRVDVRLPLPLENCVQMRSEAFQIPQGTEYGWWMMKKKKKGWTRFVAGHGTSVARFAHISRQRAPQKT</sequence>
<dbReference type="EMBL" id="JAPQKS010000002">
    <property type="protein sequence ID" value="KAJ5247323.1"/>
    <property type="molecule type" value="Genomic_DNA"/>
</dbReference>
<accession>A0A9W9PI98</accession>
<protein>
    <submittedName>
        <fullName evidence="1">Uncharacterized protein</fullName>
    </submittedName>
</protein>
<name>A0A9W9PI98_9EURO</name>
<gene>
    <name evidence="1" type="ORF">N7468_002306</name>
</gene>
<organism evidence="1 2">
    <name type="scientific">Penicillium chermesinum</name>
    <dbReference type="NCBI Taxonomy" id="63820"/>
    <lineage>
        <taxon>Eukaryota</taxon>
        <taxon>Fungi</taxon>
        <taxon>Dikarya</taxon>
        <taxon>Ascomycota</taxon>
        <taxon>Pezizomycotina</taxon>
        <taxon>Eurotiomycetes</taxon>
        <taxon>Eurotiomycetidae</taxon>
        <taxon>Eurotiales</taxon>
        <taxon>Aspergillaceae</taxon>
        <taxon>Penicillium</taxon>
    </lineage>
</organism>
<keyword evidence="2" id="KW-1185">Reference proteome</keyword>
<dbReference type="Proteomes" id="UP001150941">
    <property type="component" value="Unassembled WGS sequence"/>
</dbReference>
<proteinExistence type="predicted"/>